<gene>
    <name evidence="2" type="ORF">MELLADRAFT_109174</name>
</gene>
<name>F4RVK2_MELLP</name>
<sequence>MNLIVLVEFGLIQARFEDSRGCAFRGWLECGWPFDSIWIDNGFRDVRDLGNRFDSWDCIGTVTLVGTGPVAAPGSEPGQGGPGFKSSLMQTWVPVLVKADRVKERTWVQTLQCEVLGSSLHGDMEKAGSGSFQGDLPGTMSVLNMEFYDCDTRVFLVWWRVIAHFVTSSMFFKVIYLALVLNTEFYDCDIRVFSVWWRAIAHAGTCFSVGVRGVIIVFLIRVDMVYPLITSGGACKDDGWQFQFTWPGFGPWLMIYDE</sequence>
<dbReference type="HOGENOM" id="CLU_1077985_0_0_1"/>
<dbReference type="EMBL" id="GL883123">
    <property type="protein sequence ID" value="EGG03635.1"/>
    <property type="molecule type" value="Genomic_DNA"/>
</dbReference>
<accession>F4RVK2</accession>
<reference evidence="3" key="1">
    <citation type="journal article" date="2011" name="Proc. Natl. Acad. Sci. U.S.A.">
        <title>Obligate biotrophy features unraveled by the genomic analysis of rust fungi.</title>
        <authorList>
            <person name="Duplessis S."/>
            <person name="Cuomo C.A."/>
            <person name="Lin Y.-C."/>
            <person name="Aerts A."/>
            <person name="Tisserant E."/>
            <person name="Veneault-Fourrey C."/>
            <person name="Joly D.L."/>
            <person name="Hacquard S."/>
            <person name="Amselem J."/>
            <person name="Cantarel B.L."/>
            <person name="Chiu R."/>
            <person name="Coutinho P.M."/>
            <person name="Feau N."/>
            <person name="Field M."/>
            <person name="Frey P."/>
            <person name="Gelhaye E."/>
            <person name="Goldberg J."/>
            <person name="Grabherr M.G."/>
            <person name="Kodira C.D."/>
            <person name="Kohler A."/>
            <person name="Kuees U."/>
            <person name="Lindquist E.A."/>
            <person name="Lucas S.M."/>
            <person name="Mago R."/>
            <person name="Mauceli E."/>
            <person name="Morin E."/>
            <person name="Murat C."/>
            <person name="Pangilinan J.L."/>
            <person name="Park R."/>
            <person name="Pearson M."/>
            <person name="Quesneville H."/>
            <person name="Rouhier N."/>
            <person name="Sakthikumar S."/>
            <person name="Salamov A.A."/>
            <person name="Schmutz J."/>
            <person name="Selles B."/>
            <person name="Shapiro H."/>
            <person name="Tanguay P."/>
            <person name="Tuskan G.A."/>
            <person name="Henrissat B."/>
            <person name="Van de Peer Y."/>
            <person name="Rouze P."/>
            <person name="Ellis J.G."/>
            <person name="Dodds P.N."/>
            <person name="Schein J.E."/>
            <person name="Zhong S."/>
            <person name="Hamelin R.C."/>
            <person name="Grigoriev I.V."/>
            <person name="Szabo L.J."/>
            <person name="Martin F."/>
        </authorList>
    </citation>
    <scope>NUCLEOTIDE SEQUENCE [LARGE SCALE GENOMIC DNA]</scope>
    <source>
        <strain evidence="3">98AG31 / pathotype 3-4-7</strain>
    </source>
</reference>
<keyword evidence="1" id="KW-0812">Transmembrane</keyword>
<dbReference type="VEuPathDB" id="FungiDB:MELLADRAFT_109174"/>
<proteinExistence type="predicted"/>
<dbReference type="KEGG" id="mlr:MELLADRAFT_109174"/>
<feature type="transmembrane region" description="Helical" evidence="1">
    <location>
        <begin position="199"/>
        <end position="220"/>
    </location>
</feature>
<dbReference type="InParanoid" id="F4RVK2"/>
<dbReference type="Proteomes" id="UP000001072">
    <property type="component" value="Unassembled WGS sequence"/>
</dbReference>
<keyword evidence="1" id="KW-0472">Membrane</keyword>
<dbReference type="AlphaFoldDB" id="F4RVK2"/>
<keyword evidence="1" id="KW-1133">Transmembrane helix</keyword>
<dbReference type="RefSeq" id="XP_007413082.1">
    <property type="nucleotide sequence ID" value="XM_007413020.1"/>
</dbReference>
<dbReference type="GeneID" id="18923677"/>
<feature type="transmembrane region" description="Helical" evidence="1">
    <location>
        <begin position="157"/>
        <end position="179"/>
    </location>
</feature>
<evidence type="ECO:0000313" key="3">
    <source>
        <dbReference type="Proteomes" id="UP000001072"/>
    </source>
</evidence>
<protein>
    <submittedName>
        <fullName evidence="2">Uncharacterized protein</fullName>
    </submittedName>
</protein>
<evidence type="ECO:0000256" key="1">
    <source>
        <dbReference type="SAM" id="Phobius"/>
    </source>
</evidence>
<evidence type="ECO:0000313" key="2">
    <source>
        <dbReference type="EMBL" id="EGG03635.1"/>
    </source>
</evidence>
<keyword evidence="3" id="KW-1185">Reference proteome</keyword>
<organism evidence="3">
    <name type="scientific">Melampsora larici-populina (strain 98AG31 / pathotype 3-4-7)</name>
    <name type="common">Poplar leaf rust fungus</name>
    <dbReference type="NCBI Taxonomy" id="747676"/>
    <lineage>
        <taxon>Eukaryota</taxon>
        <taxon>Fungi</taxon>
        <taxon>Dikarya</taxon>
        <taxon>Basidiomycota</taxon>
        <taxon>Pucciniomycotina</taxon>
        <taxon>Pucciniomycetes</taxon>
        <taxon>Pucciniales</taxon>
        <taxon>Melampsoraceae</taxon>
        <taxon>Melampsora</taxon>
    </lineage>
</organism>